<keyword evidence="3" id="KW-1185">Reference proteome</keyword>
<feature type="transmembrane region" description="Helical" evidence="1">
    <location>
        <begin position="387"/>
        <end position="406"/>
    </location>
</feature>
<dbReference type="Proteomes" id="UP000094527">
    <property type="component" value="Unassembled WGS sequence"/>
</dbReference>
<accession>A0A1D2MSM7</accession>
<dbReference type="EMBL" id="LJIJ01000590">
    <property type="protein sequence ID" value="ODM96043.1"/>
    <property type="molecule type" value="Genomic_DNA"/>
</dbReference>
<organism evidence="2 3">
    <name type="scientific">Orchesella cincta</name>
    <name type="common">Springtail</name>
    <name type="synonym">Podura cincta</name>
    <dbReference type="NCBI Taxonomy" id="48709"/>
    <lineage>
        <taxon>Eukaryota</taxon>
        <taxon>Metazoa</taxon>
        <taxon>Ecdysozoa</taxon>
        <taxon>Arthropoda</taxon>
        <taxon>Hexapoda</taxon>
        <taxon>Collembola</taxon>
        <taxon>Entomobryomorpha</taxon>
        <taxon>Entomobryoidea</taxon>
        <taxon>Orchesellidae</taxon>
        <taxon>Orchesellinae</taxon>
        <taxon>Orchesella</taxon>
    </lineage>
</organism>
<keyword evidence="1" id="KW-1133">Transmembrane helix</keyword>
<evidence type="ECO:0000313" key="2">
    <source>
        <dbReference type="EMBL" id="ODM96043.1"/>
    </source>
</evidence>
<gene>
    <name evidence="2" type="ORF">Ocin01_10637</name>
</gene>
<dbReference type="AlphaFoldDB" id="A0A1D2MSM7"/>
<evidence type="ECO:0000313" key="3">
    <source>
        <dbReference type="Proteomes" id="UP000094527"/>
    </source>
</evidence>
<name>A0A1D2MSM7_ORCCI</name>
<comment type="caution">
    <text evidence="2">The sequence shown here is derived from an EMBL/GenBank/DDBJ whole genome shotgun (WGS) entry which is preliminary data.</text>
</comment>
<evidence type="ECO:0008006" key="4">
    <source>
        <dbReference type="Google" id="ProtNLM"/>
    </source>
</evidence>
<proteinExistence type="predicted"/>
<dbReference type="SUPFAM" id="SSF52047">
    <property type="entry name" value="RNI-like"/>
    <property type="match status" value="1"/>
</dbReference>
<reference evidence="2 3" key="1">
    <citation type="journal article" date="2016" name="Genome Biol. Evol.">
        <title>Gene Family Evolution Reflects Adaptation to Soil Environmental Stressors in the Genome of the Collembolan Orchesella cincta.</title>
        <authorList>
            <person name="Faddeeva-Vakhrusheva A."/>
            <person name="Derks M.F."/>
            <person name="Anvar S.Y."/>
            <person name="Agamennone V."/>
            <person name="Suring W."/>
            <person name="Smit S."/>
            <person name="van Straalen N.M."/>
            <person name="Roelofs D."/>
        </authorList>
    </citation>
    <scope>NUCLEOTIDE SEQUENCE [LARGE SCALE GENOMIC DNA]</scope>
    <source>
        <tissue evidence="2">Mixed pool</tissue>
    </source>
</reference>
<keyword evidence="1" id="KW-0812">Transmembrane</keyword>
<protein>
    <recommendedName>
        <fullName evidence="4">F-box domain-containing protein</fullName>
    </recommendedName>
</protein>
<sequence length="408" mass="46514">MPPTLPPEMWEAVFDRVKEPQDFLSVINSTEEWDSLMSYKKTVRLFPLVFKILLRTNPEVFGLQTMLSLRQVDNIWKEPVDTELEANPERYVGGNYRFTWSEPQNLERMAALSASLPSSVNPFLGRYMKMIMMPNADMYNILEKHGSNLKSFSLSCPGLVSPIQFGRALQFVPNLENLTFGTMFADEEGRNERDLLLAFLTAYGATLNTLHCVSQLFCLDGISQLVPNLVDLRLRDTATYELTERDARVMSQTGWRLKKLDISLHKQGQRATTAFLTALNSFSPTLESLEIRVRWAFVAGNFNPNQFHVFPRLKELKLEMIAPSASEPLMTAVAELLSLARAFPNLEKCKIIRLMPYDSIVSAHDNEMAENLRLNVMGIFPKLEHEYMIDVCGVSLVIVICMYANYCQ</sequence>
<dbReference type="InterPro" id="IPR032675">
    <property type="entry name" value="LRR_dom_sf"/>
</dbReference>
<dbReference type="Gene3D" id="3.80.10.10">
    <property type="entry name" value="Ribonuclease Inhibitor"/>
    <property type="match status" value="1"/>
</dbReference>
<keyword evidence="1" id="KW-0472">Membrane</keyword>
<evidence type="ECO:0000256" key="1">
    <source>
        <dbReference type="SAM" id="Phobius"/>
    </source>
</evidence>